<keyword evidence="2" id="KW-1185">Reference proteome</keyword>
<name>A0A069D061_9BACE</name>
<organism evidence="1 2">
    <name type="scientific">Bacteroides graminisolvens DSM 19988 = JCM 15093</name>
    <dbReference type="NCBI Taxonomy" id="1121097"/>
    <lineage>
        <taxon>Bacteria</taxon>
        <taxon>Pseudomonadati</taxon>
        <taxon>Bacteroidota</taxon>
        <taxon>Bacteroidia</taxon>
        <taxon>Bacteroidales</taxon>
        <taxon>Bacteroidaceae</taxon>
        <taxon>Bacteroides</taxon>
    </lineage>
</organism>
<comment type="caution">
    <text evidence="1">The sequence shown here is derived from an EMBL/GenBank/DDBJ whole genome shotgun (WGS) entry which is preliminary data.</text>
</comment>
<dbReference type="RefSeq" id="WP_024995891.1">
    <property type="nucleotide sequence ID" value="NZ_ATZI01000001.1"/>
</dbReference>
<proteinExistence type="predicted"/>
<protein>
    <submittedName>
        <fullName evidence="1">Uncharacterized protein</fullName>
    </submittedName>
</protein>
<sequence>MKKYILIFWILLPCCSAKIENHNPKTNKVHEIFQVISGKMQAHNDYMEKNRLFEELIGHTMHFFKVVNTVAPQFLTDTKLYKDDILNLLTDKSFKRYDLIDYDIPYLLYNLHIDDYVDLLYSVVPLFKNGDIDQEIFERFIFPDDFVSTSLYKNYQNEKLQLFLKNLLKDQDLISKVKIQKPYQNDSFSERILSLKNGTMWEGNSEYMGLKKMYANGAAILDGLKAKMGY</sequence>
<accession>A0A069D061</accession>
<evidence type="ECO:0000313" key="1">
    <source>
        <dbReference type="EMBL" id="GAK35832.1"/>
    </source>
</evidence>
<evidence type="ECO:0000313" key="2">
    <source>
        <dbReference type="Proteomes" id="UP000027601"/>
    </source>
</evidence>
<dbReference type="Proteomes" id="UP000027601">
    <property type="component" value="Unassembled WGS sequence"/>
</dbReference>
<dbReference type="EMBL" id="BAJS01000003">
    <property type="protein sequence ID" value="GAK35832.1"/>
    <property type="molecule type" value="Genomic_DNA"/>
</dbReference>
<reference evidence="1 2" key="1">
    <citation type="journal article" date="2015" name="Microbes Environ.">
        <title>Distribution and evolution of nitrogen fixation genes in the phylum bacteroidetes.</title>
        <authorList>
            <person name="Inoue J."/>
            <person name="Oshima K."/>
            <person name="Suda W."/>
            <person name="Sakamoto M."/>
            <person name="Iino T."/>
            <person name="Noda S."/>
            <person name="Hongoh Y."/>
            <person name="Hattori M."/>
            <person name="Ohkuma M."/>
        </authorList>
    </citation>
    <scope>NUCLEOTIDE SEQUENCE [LARGE SCALE GENOMIC DNA]</scope>
    <source>
        <strain evidence="1 2">JCM 15093</strain>
    </source>
</reference>
<dbReference type="AlphaFoldDB" id="A0A069D061"/>
<gene>
    <name evidence="1" type="ORF">JCM15093_957</name>
</gene>